<evidence type="ECO:0000256" key="1">
    <source>
        <dbReference type="SAM" id="SignalP"/>
    </source>
</evidence>
<dbReference type="AlphaFoldDB" id="A0A2K9PUL9"/>
<dbReference type="InterPro" id="IPR048527">
    <property type="entry name" value="Sde182_C"/>
</dbReference>
<gene>
    <name evidence="4" type="ORF">C1H87_19300</name>
</gene>
<dbReference type="Gene3D" id="2.60.40.10">
    <property type="entry name" value="Immunoglobulins"/>
    <property type="match status" value="1"/>
</dbReference>
<dbReference type="EMBL" id="CP025791">
    <property type="protein sequence ID" value="AUP80744.1"/>
    <property type="molecule type" value="Genomic_DNA"/>
</dbReference>
<keyword evidence="5" id="KW-1185">Reference proteome</keyword>
<organism evidence="4 5">
    <name type="scientific">Flavivirga eckloniae</name>
    <dbReference type="NCBI Taxonomy" id="1803846"/>
    <lineage>
        <taxon>Bacteria</taxon>
        <taxon>Pseudomonadati</taxon>
        <taxon>Bacteroidota</taxon>
        <taxon>Flavobacteriia</taxon>
        <taxon>Flavobacteriales</taxon>
        <taxon>Flavobacteriaceae</taxon>
        <taxon>Flavivirga</taxon>
    </lineage>
</organism>
<dbReference type="GO" id="GO:0016799">
    <property type="term" value="F:hydrolase activity, hydrolyzing N-glycosyl compounds"/>
    <property type="evidence" value="ECO:0007669"/>
    <property type="project" value="InterPro"/>
</dbReference>
<accession>A0A2K9PUL9</accession>
<dbReference type="Pfam" id="PF07632">
    <property type="entry name" value="Sde182_NH-like"/>
    <property type="match status" value="1"/>
</dbReference>
<feature type="domain" description="Cellulose-binding Sde182 C-terminal" evidence="3">
    <location>
        <begin position="420"/>
        <end position="500"/>
    </location>
</feature>
<dbReference type="KEGG" id="fek:C1H87_19300"/>
<evidence type="ECO:0000313" key="4">
    <source>
        <dbReference type="EMBL" id="AUP80744.1"/>
    </source>
</evidence>
<evidence type="ECO:0000259" key="2">
    <source>
        <dbReference type="Pfam" id="PF07632"/>
    </source>
</evidence>
<dbReference type="InterPro" id="IPR011483">
    <property type="entry name" value="Sde182_NH-like"/>
</dbReference>
<dbReference type="Gene3D" id="3.90.245.10">
    <property type="entry name" value="Ribonucleoside hydrolase-like"/>
    <property type="match status" value="1"/>
</dbReference>
<dbReference type="InterPro" id="IPR013783">
    <property type="entry name" value="Ig-like_fold"/>
</dbReference>
<dbReference type="OrthoDB" id="253051at2"/>
<dbReference type="Proteomes" id="UP000235826">
    <property type="component" value="Chromosome"/>
</dbReference>
<proteinExistence type="predicted"/>
<evidence type="ECO:0000259" key="3">
    <source>
        <dbReference type="Pfam" id="PF21027"/>
    </source>
</evidence>
<evidence type="ECO:0008006" key="6">
    <source>
        <dbReference type="Google" id="ProtNLM"/>
    </source>
</evidence>
<evidence type="ECO:0000313" key="5">
    <source>
        <dbReference type="Proteomes" id="UP000235826"/>
    </source>
</evidence>
<dbReference type="Pfam" id="PF21027">
    <property type="entry name" value="Sde0182_C"/>
    <property type="match status" value="1"/>
</dbReference>
<reference evidence="4 5" key="1">
    <citation type="submission" date="2018-01" db="EMBL/GenBank/DDBJ databases">
        <title>Complete genome sequence of Flavivirga eckloniae ECD14 isolated from seaweed Ecklonia cava.</title>
        <authorList>
            <person name="Lee J.H."/>
            <person name="Baik K.S."/>
            <person name="Seong C.N."/>
        </authorList>
    </citation>
    <scope>NUCLEOTIDE SEQUENCE [LARGE SCALE GENOMIC DNA]</scope>
    <source>
        <strain evidence="4 5">ECD14</strain>
    </source>
</reference>
<name>A0A2K9PUL9_9FLAO</name>
<feature type="chain" id="PRO_5018311772" description="DUF1593 domain-containing protein" evidence="1">
    <location>
        <begin position="26"/>
        <end position="514"/>
    </location>
</feature>
<feature type="domain" description="Cellulose-binding Sde182 nucleoside hydrolase-like" evidence="2">
    <location>
        <begin position="30"/>
        <end position="317"/>
    </location>
</feature>
<protein>
    <recommendedName>
        <fullName evidence="6">DUF1593 domain-containing protein</fullName>
    </recommendedName>
</protein>
<dbReference type="InterPro" id="IPR036452">
    <property type="entry name" value="Ribo_hydro-like"/>
</dbReference>
<dbReference type="RefSeq" id="WP_102757390.1">
    <property type="nucleotide sequence ID" value="NZ_CP025791.1"/>
</dbReference>
<keyword evidence="1" id="KW-0732">Signal</keyword>
<sequence>MTLKKRYLLLSVFILSLSISFSTYASDHTRLIILADMGNEPDEVQQMVHMIICSNEFYPEGLIAVTGKYLRPESNEKYRQITHPELFHNIIDAYDKVLDNLKKHDTGWHTTAYLRSIVCSGQPEYGIQGIGENKQTKGSDLIIKSLEKDDPRPIWIVVNAGSNTLAQALLDYEKTHTKDELKKAISKIRVFENGAQDNAGAWICNKYPNIHWIRSNFQTYAYGGPGGTDGDLTVNLGPNFWGTYDYSVSGQNEWLKEHVMNNHGALGKAYPERRYHGFRDGGLGFMEGGGTIPWIGLVNHGLFDINHPSWGGWGGRFTSFKVADFWSRHMDISIDEKEYAPFYTYREVSDVWYNKSDKKVYHGNYVPVWRWREAMFNHFKCRMDWCTKPYEEANHQPVAVWNNDKSDTIIHLDVMPEEVLSLDASSSFDPDNDTLNYKWWIYNEAGNYSGKIYIEDPTKANTKLHIPSGAAGKQIHLILEVKDTNEIASLFDYRRIVLNVSTTYNHSGVSKQKD</sequence>
<feature type="signal peptide" evidence="1">
    <location>
        <begin position="1"/>
        <end position="25"/>
    </location>
</feature>